<proteinExistence type="predicted"/>
<dbReference type="Gene3D" id="3.40.50.2000">
    <property type="entry name" value="Glycogen Phosphorylase B"/>
    <property type="match status" value="2"/>
</dbReference>
<keyword evidence="2" id="KW-1185">Reference proteome</keyword>
<evidence type="ECO:0000313" key="1">
    <source>
        <dbReference type="EMBL" id="SMG15034.1"/>
    </source>
</evidence>
<gene>
    <name evidence="1" type="ORF">SAMN05661096_00721</name>
</gene>
<organism evidence="1 2">
    <name type="scientific">Marivirga sericea</name>
    <dbReference type="NCBI Taxonomy" id="1028"/>
    <lineage>
        <taxon>Bacteria</taxon>
        <taxon>Pseudomonadati</taxon>
        <taxon>Bacteroidota</taxon>
        <taxon>Cytophagia</taxon>
        <taxon>Cytophagales</taxon>
        <taxon>Marivirgaceae</taxon>
        <taxon>Marivirga</taxon>
    </lineage>
</organism>
<reference evidence="2" key="1">
    <citation type="submission" date="2017-04" db="EMBL/GenBank/DDBJ databases">
        <authorList>
            <person name="Varghese N."/>
            <person name="Submissions S."/>
        </authorList>
    </citation>
    <scope>NUCLEOTIDE SEQUENCE [LARGE SCALE GENOMIC DNA]</scope>
    <source>
        <strain evidence="2">DSM 4125</strain>
    </source>
</reference>
<evidence type="ECO:0000313" key="2">
    <source>
        <dbReference type="Proteomes" id="UP000193804"/>
    </source>
</evidence>
<dbReference type="RefSeq" id="WP_085515705.1">
    <property type="nucleotide sequence ID" value="NZ_FXAW01000001.1"/>
</dbReference>
<dbReference type="SUPFAM" id="SSF53756">
    <property type="entry name" value="UDP-Glycosyltransferase/glycogen phosphorylase"/>
    <property type="match status" value="1"/>
</dbReference>
<name>A0A1X7IJQ6_9BACT</name>
<dbReference type="STRING" id="1028.SAMN05661096_00721"/>
<sequence length="356" mass="41584">MKILLLGDFSGLGINLKNGLMNAGHEVTIASSSADWRNFSFDINLNHRKTGYKRVFYDRLKPFNLLSKLTGFDIIQLIDPFTFYLKYFPSKIFYKILFNNNGKSFLGASSMDSYFWKYSKEYMNYTPYEEMRKFDWNRFLDFKISQEAFDFNRFIAKQVDGIIPVMYDYEGGYRKEFSDKVKTVPLPLTIKEELVEKVKPYKKLVFFHGLNRYGFKGTRIITEAFSDMTKKYPNDLEFNISDKMPINEYLKVLDKTHVVVDQVNSYSYGMNALYSMAKGKIVMSGAEKEALSAIEVEECPVINIRPDKESIKAEIEKILDLKPTIFDLGIKSREFVEKYHDADKVALEYLSFWSKS</sequence>
<dbReference type="EMBL" id="FXAW01000001">
    <property type="protein sequence ID" value="SMG15034.1"/>
    <property type="molecule type" value="Genomic_DNA"/>
</dbReference>
<accession>A0A1X7IJQ6</accession>
<dbReference type="Proteomes" id="UP000193804">
    <property type="component" value="Unassembled WGS sequence"/>
</dbReference>
<dbReference type="AlphaFoldDB" id="A0A1X7IJQ6"/>
<dbReference type="OrthoDB" id="6638088at2"/>
<protein>
    <submittedName>
        <fullName evidence="1">Uncharacterized protein</fullName>
    </submittedName>
</protein>